<evidence type="ECO:0000313" key="2">
    <source>
        <dbReference type="Proteomes" id="UP001159405"/>
    </source>
</evidence>
<name>A0ABN8PFD7_9CNID</name>
<organism evidence="1 2">
    <name type="scientific">Porites lobata</name>
    <dbReference type="NCBI Taxonomy" id="104759"/>
    <lineage>
        <taxon>Eukaryota</taxon>
        <taxon>Metazoa</taxon>
        <taxon>Cnidaria</taxon>
        <taxon>Anthozoa</taxon>
        <taxon>Hexacorallia</taxon>
        <taxon>Scleractinia</taxon>
        <taxon>Fungiina</taxon>
        <taxon>Poritidae</taxon>
        <taxon>Porites</taxon>
    </lineage>
</organism>
<comment type="caution">
    <text evidence="1">The sequence shown here is derived from an EMBL/GenBank/DDBJ whole genome shotgun (WGS) entry which is preliminary data.</text>
</comment>
<dbReference type="Proteomes" id="UP001159405">
    <property type="component" value="Unassembled WGS sequence"/>
</dbReference>
<sequence>MSSRQNETGNHTCSSGLDKELMYTLANCYKNANQWDSRRQILSIMADNVSLATIEQWIPDLTSYRFKVARQHAAVHGSGKLVPTNAQTKSFIPEAKLAHFLDFITSSYVIQDLPLGAKTITLSTNEVIQVPNVVRNMIPERIVCQYQKYSAEHDFTPMSRSTLLRILHVCSASTRKSLQGLDYVSCSGAQAFEDLVNVVHQLGENGMGLTWAKTQREALKEAKRMAMNLEHLSKGQIHEELAFMTEKAKRDIIAWKSHLLRSVNQDKARLDILRDLDDTSVLLVQDWAMKFIPRKYRESQRDWFGKRGIPWHVSVAMRKESTSNAGKYETLTTCHVFRGCSQDSCAVLSVMSDVLQDLKDVMPHLQRVYYWQDNAGCYHCGNTISLAHMVGKHHGVTVKRSSRRKRGLRQKVCSYKIPHEDLPEFWKQH</sequence>
<dbReference type="EMBL" id="CALNXK010000069">
    <property type="protein sequence ID" value="CAH3142526.1"/>
    <property type="molecule type" value="Genomic_DNA"/>
</dbReference>
<evidence type="ECO:0000313" key="1">
    <source>
        <dbReference type="EMBL" id="CAH3142526.1"/>
    </source>
</evidence>
<keyword evidence="2" id="KW-1185">Reference proteome</keyword>
<protein>
    <submittedName>
        <fullName evidence="1">Uncharacterized protein</fullName>
    </submittedName>
</protein>
<proteinExistence type="predicted"/>
<reference evidence="1 2" key="1">
    <citation type="submission" date="2022-05" db="EMBL/GenBank/DDBJ databases">
        <authorList>
            <consortium name="Genoscope - CEA"/>
            <person name="William W."/>
        </authorList>
    </citation>
    <scope>NUCLEOTIDE SEQUENCE [LARGE SCALE GENOMIC DNA]</scope>
</reference>
<gene>
    <name evidence="1" type="ORF">PLOB_00042393</name>
</gene>
<accession>A0ABN8PFD7</accession>